<feature type="compositionally biased region" description="Low complexity" evidence="1">
    <location>
        <begin position="478"/>
        <end position="492"/>
    </location>
</feature>
<evidence type="ECO:0000313" key="3">
    <source>
        <dbReference type="RefSeq" id="XP_015269388.1"/>
    </source>
</evidence>
<dbReference type="PANTHER" id="PTHR21604">
    <property type="entry name" value="RETROELEMENT SILENCING FACTOR 1"/>
    <property type="match status" value="1"/>
</dbReference>
<reference evidence="3 4" key="1">
    <citation type="submission" date="2025-05" db="UniProtKB">
        <authorList>
            <consortium name="RefSeq"/>
        </authorList>
    </citation>
    <scope>IDENTIFICATION</scope>
</reference>
<feature type="compositionally biased region" description="Polar residues" evidence="1">
    <location>
        <begin position="1164"/>
        <end position="1179"/>
    </location>
</feature>
<accession>A0ABM1K6Q1</accession>
<dbReference type="RefSeq" id="XP_015269388.1">
    <property type="nucleotide sequence ID" value="XM_015413902.1"/>
</dbReference>
<dbReference type="PANTHER" id="PTHR21604:SF0">
    <property type="entry name" value="RETROELEMENT SILENCING FACTOR 1"/>
    <property type="match status" value="1"/>
</dbReference>
<dbReference type="InterPro" id="IPR027866">
    <property type="entry name" value="RESF1"/>
</dbReference>
<feature type="region of interest" description="Disordered" evidence="1">
    <location>
        <begin position="332"/>
        <end position="362"/>
    </location>
</feature>
<feature type="compositionally biased region" description="Basic and acidic residues" evidence="1">
    <location>
        <begin position="1421"/>
        <end position="1433"/>
    </location>
</feature>
<evidence type="ECO:0000256" key="1">
    <source>
        <dbReference type="SAM" id="MobiDB-lite"/>
    </source>
</evidence>
<feature type="region of interest" description="Disordered" evidence="1">
    <location>
        <begin position="458"/>
        <end position="511"/>
    </location>
</feature>
<feature type="region of interest" description="Disordered" evidence="1">
    <location>
        <begin position="1117"/>
        <end position="1149"/>
    </location>
</feature>
<feature type="region of interest" description="Disordered" evidence="1">
    <location>
        <begin position="674"/>
        <end position="705"/>
    </location>
</feature>
<dbReference type="Pfam" id="PF15395">
    <property type="entry name" value="DUF4617"/>
    <property type="match status" value="1"/>
</dbReference>
<keyword evidence="2" id="KW-1185">Reference proteome</keyword>
<dbReference type="RefSeq" id="XP_015269390.1">
    <property type="nucleotide sequence ID" value="XM_015413904.1"/>
</dbReference>
<dbReference type="RefSeq" id="XP_015269389.1">
    <property type="nucleotide sequence ID" value="XM_015413903.1"/>
</dbReference>
<feature type="region of interest" description="Disordered" evidence="1">
    <location>
        <begin position="980"/>
        <end position="1010"/>
    </location>
</feature>
<feature type="compositionally biased region" description="Basic and acidic residues" evidence="1">
    <location>
        <begin position="1118"/>
        <end position="1134"/>
    </location>
</feature>
<feature type="region of interest" description="Disordered" evidence="1">
    <location>
        <begin position="388"/>
        <end position="409"/>
    </location>
</feature>
<feature type="compositionally biased region" description="Polar residues" evidence="1">
    <location>
        <begin position="493"/>
        <end position="511"/>
    </location>
</feature>
<gene>
    <name evidence="3 4 5" type="primary">KIAA1551</name>
</gene>
<evidence type="ECO:0000313" key="5">
    <source>
        <dbReference type="RefSeq" id="XP_015269390.1"/>
    </source>
</evidence>
<dbReference type="GeneID" id="107112717"/>
<evidence type="ECO:0000313" key="4">
    <source>
        <dbReference type="RefSeq" id="XP_015269389.1"/>
    </source>
</evidence>
<dbReference type="Proteomes" id="UP000694871">
    <property type="component" value="Unplaced"/>
</dbReference>
<evidence type="ECO:0000313" key="2">
    <source>
        <dbReference type="Proteomes" id="UP000694871"/>
    </source>
</evidence>
<organism evidence="2 3">
    <name type="scientific">Gekko japonicus</name>
    <name type="common">Schlegel's Japanese gecko</name>
    <dbReference type="NCBI Taxonomy" id="146911"/>
    <lineage>
        <taxon>Eukaryota</taxon>
        <taxon>Metazoa</taxon>
        <taxon>Chordata</taxon>
        <taxon>Craniata</taxon>
        <taxon>Vertebrata</taxon>
        <taxon>Euteleostomi</taxon>
        <taxon>Lepidosauria</taxon>
        <taxon>Squamata</taxon>
        <taxon>Bifurcata</taxon>
        <taxon>Gekkota</taxon>
        <taxon>Gekkonidae</taxon>
        <taxon>Gekkoninae</taxon>
        <taxon>Gekko</taxon>
    </lineage>
</organism>
<feature type="compositionally biased region" description="Polar residues" evidence="1">
    <location>
        <begin position="980"/>
        <end position="998"/>
    </location>
</feature>
<feature type="compositionally biased region" description="Polar residues" evidence="1">
    <location>
        <begin position="1135"/>
        <end position="1149"/>
    </location>
</feature>
<name>A0ABM1K6Q1_GEKJA</name>
<protein>
    <submittedName>
        <fullName evidence="3 4">Uncharacterized protein KIAA1551 homolog</fullName>
    </submittedName>
</protein>
<feature type="region of interest" description="Disordered" evidence="1">
    <location>
        <begin position="1164"/>
        <end position="1189"/>
    </location>
</feature>
<sequence length="1892" mass="209631">MDWTVRPHHATNLKGRDFQVQGLYQSQQVASGFSQASASIQNSSAYVGNVQAMKIHSSTENMVPNQVSSQNNVGSNNFQPPLLKSSVPVTGFGTVQRFVGQHPDIRVSNMTGQMTSGMAKNTWPNSNLHIISHVAPQFSTANPVQRPANQYITSDMYNNQPQKNGSNSIQNSVYWGNINSLCSKRLPMIVPKHRPANPQTHATVPLNQVSSHFVNSQQNSSYLTFSSGQNIQNQINDINSGSATAMQSQQYASNCAYSLPYTIPTNHYAAQVIPQATDTNPPPPYAVLPIQINHGQFVLPQPVPNSSNENVQNSQNLALDQSSISYSVQNLQTPQSAPISRETNEKGGAADSIHGHSAENQPFDELTKSTVEALKGLCDSLQIPGTVPLDKTSTPQASRSMVEDYTDKSSGNALDSLTKFRESLTLDMRNILAMRNKLLNLQGQFKLKQQLFRSVAQKSKASDPSVHNPDLLFPKSNASPQTAPLPQATQPTFSPLSHNAAQNPTSLLPHDSAQNQAPLLACSSSQIQDRSLLPLKKRNYSKPILQGLLKGTFDEEMLLNTLVVASTEKNQSKQLFPQEMCFSGSVLDSSDVKSKTCVNDMKRASRLSPKTSQTVSTQGSLTSTNVNLGFEQISALGKDQLTNMSAMSGGGNGFVLNKDKVGTTVTKILTDPQSTVSVQNPAESSQLSEKLAKEGTKNSQNPRSEFIQQNKYHCFQTTEKSITACNNQNYIPSSASLIAAVPEARIVQRSSFTGNSCTMGKTCSLEELETSLALWRKSPAASLNDQLGGSTKPTMHSSSLDGVEDKEMKYTMKNFPNALTHYEKSSITVEKNEPILSSVSSSLGQKLDAVSSSSSKSSEPQVAIVPPLILSKEEIWNEVQEKSLSSVLEKTYPVISEGSVHSLHEFVLTSDTDKLVKTAGSPSDSCVTVKEIESDMYQKPVKCTKENGIQSAESGTACYCNQNQRLTGSLELEKNTSQLYSRNSFPPGTNKDNSSPVSQKCPPKGNPDLVEQEGTVLNENMLQISSVCTLVQGDALYNSQIANIFNTSSKAEHNISSENQGPDSYHAEPQLSHLRRESGMNGSTSVGDVLLPSLCTLSKTIAEKLLSLPGLKMPKGGKVSDEVNVRESEEEKNTELINRNSGKVSEQNMSCNDVHSKDLASGNQEVLGNSIPDESTTHSIQDDVPSDENQVHSVNNIDIALTLLNDQLTELLQEFPYGIDSSKALKNTENEDSATKINELKDGQEIQTCGQNSEAGPSELDQIKITILNSQEMKELFPECRSQSSNKLENRENDELVIASENTNKSHIHTTLVESTNTSTETVQEPAGHSFCCIPAWLALKYAVEPCKHMLAKEAALKQQLVQYLPSEIMIKEGLETETSSTDCQLNNQQQTPCPISNNFPSEVESNRILSKTYAGRESDLQEKECKPLKDDNGLTPRPFLGKLEPQKPKNKEQGIEVLEKVQIDGLWKQKCTLVSQSQEQLYSVRDYSKRESIRSACERELSVKKRTSRETVVDKSKSNTLLRRRMENKHSKKEYKIKRDSSETHIIKGPTRTFKRGLKKHIASEGKQKTKERPCSIVTDFSNLSNVDLVSKVDNNAQHSREHVNRQKCKIESNLENNKTVRMEHRDSNNSEPVEQNKGSLVRTNLKKFAYPEERGNIWKYRRLLSNTSKLQTFRGQLLNMNKALSSSKRGAYKRDKCFVKTLSDKKSPCGKKINTLTLQREQKKNYLNKVAFKQMDQSICLTELEQSPSKSAWYVKPSNASEHPENKNYILSSQQSEAVKPQMLEFKMCPEIVFRNLVSEDVSDAKKLPEKEIIPVSAVKSRREDWLNYIPQKRRKTDEKEIQVDDRIPLDTAMELLEKNEVIRSSNATFETFRKMHLEKSRSLDSSPIN</sequence>
<feature type="compositionally biased region" description="Polar residues" evidence="1">
    <location>
        <begin position="674"/>
        <end position="688"/>
    </location>
</feature>
<feature type="region of interest" description="Disordered" evidence="1">
    <location>
        <begin position="1421"/>
        <end position="1449"/>
    </location>
</feature>
<proteinExistence type="predicted"/>